<reference evidence="1" key="1">
    <citation type="submission" date="2014-09" db="EMBL/GenBank/DDBJ databases">
        <authorList>
            <person name="Magalhaes I.L.F."/>
            <person name="Oliveira U."/>
            <person name="Santos F.R."/>
            <person name="Vidigal T.H.D.A."/>
            <person name="Brescovit A.D."/>
            <person name="Santos A.J."/>
        </authorList>
    </citation>
    <scope>NUCLEOTIDE SEQUENCE</scope>
    <source>
        <tissue evidence="1">Shoot tissue taken approximately 20 cm above the soil surface</tissue>
    </source>
</reference>
<proteinExistence type="predicted"/>
<sequence length="23" mass="2562">MCDVLELKCYHAQLIVVTANINA</sequence>
<protein>
    <submittedName>
        <fullName evidence="1">Uncharacterized protein</fullName>
    </submittedName>
</protein>
<dbReference type="EMBL" id="GBRH01251750">
    <property type="protein sequence ID" value="JAD46145.1"/>
    <property type="molecule type" value="Transcribed_RNA"/>
</dbReference>
<accession>A0A0A9AB04</accession>
<evidence type="ECO:0000313" key="1">
    <source>
        <dbReference type="EMBL" id="JAD46145.1"/>
    </source>
</evidence>
<organism evidence="1">
    <name type="scientific">Arundo donax</name>
    <name type="common">Giant reed</name>
    <name type="synonym">Donax arundinaceus</name>
    <dbReference type="NCBI Taxonomy" id="35708"/>
    <lineage>
        <taxon>Eukaryota</taxon>
        <taxon>Viridiplantae</taxon>
        <taxon>Streptophyta</taxon>
        <taxon>Embryophyta</taxon>
        <taxon>Tracheophyta</taxon>
        <taxon>Spermatophyta</taxon>
        <taxon>Magnoliopsida</taxon>
        <taxon>Liliopsida</taxon>
        <taxon>Poales</taxon>
        <taxon>Poaceae</taxon>
        <taxon>PACMAD clade</taxon>
        <taxon>Arundinoideae</taxon>
        <taxon>Arundineae</taxon>
        <taxon>Arundo</taxon>
    </lineage>
</organism>
<reference evidence="1" key="2">
    <citation type="journal article" date="2015" name="Data Brief">
        <title>Shoot transcriptome of the giant reed, Arundo donax.</title>
        <authorList>
            <person name="Barrero R.A."/>
            <person name="Guerrero F.D."/>
            <person name="Moolhuijzen P."/>
            <person name="Goolsby J.A."/>
            <person name="Tidwell J."/>
            <person name="Bellgard S.E."/>
            <person name="Bellgard M.I."/>
        </authorList>
    </citation>
    <scope>NUCLEOTIDE SEQUENCE</scope>
    <source>
        <tissue evidence="1">Shoot tissue taken approximately 20 cm above the soil surface</tissue>
    </source>
</reference>
<dbReference type="AlphaFoldDB" id="A0A0A9AB04"/>
<name>A0A0A9AB04_ARUDO</name>